<keyword evidence="5 15" id="KW-0347">Helicase</keyword>
<dbReference type="GO" id="GO:0043138">
    <property type="term" value="F:3'-5' DNA helicase activity"/>
    <property type="evidence" value="ECO:0007669"/>
    <property type="project" value="UniProtKB-EC"/>
</dbReference>
<dbReference type="Gene3D" id="3.40.50.300">
    <property type="entry name" value="P-loop containing nucleotide triphosphate hydrolases"/>
    <property type="match status" value="3"/>
</dbReference>
<dbReference type="PANTHER" id="PTHR11070:SF2">
    <property type="entry name" value="ATP-DEPENDENT DNA HELICASE SRS2"/>
    <property type="match status" value="1"/>
</dbReference>
<evidence type="ECO:0000256" key="7">
    <source>
        <dbReference type="ARBA" id="ARBA00022840"/>
    </source>
</evidence>
<evidence type="ECO:0000256" key="5">
    <source>
        <dbReference type="ARBA" id="ARBA00022806"/>
    </source>
</evidence>
<keyword evidence="3" id="KW-0227">DNA damage</keyword>
<dbReference type="GO" id="GO:0003677">
    <property type="term" value="F:DNA binding"/>
    <property type="evidence" value="ECO:0007669"/>
    <property type="project" value="UniProtKB-KW"/>
</dbReference>
<evidence type="ECO:0000256" key="12">
    <source>
        <dbReference type="ARBA" id="ARBA00034808"/>
    </source>
</evidence>
<evidence type="ECO:0000313" key="15">
    <source>
        <dbReference type="EMBL" id="MPM11655.1"/>
    </source>
</evidence>
<dbReference type="AlphaFoldDB" id="A0A644X690"/>
<evidence type="ECO:0000256" key="13">
    <source>
        <dbReference type="ARBA" id="ARBA00048988"/>
    </source>
</evidence>
<accession>A0A644X690</accession>
<evidence type="ECO:0000256" key="4">
    <source>
        <dbReference type="ARBA" id="ARBA00022801"/>
    </source>
</evidence>
<dbReference type="SUPFAM" id="SSF52540">
    <property type="entry name" value="P-loop containing nucleoside triphosphate hydrolases"/>
    <property type="match status" value="1"/>
</dbReference>
<dbReference type="GO" id="GO:0000725">
    <property type="term" value="P:recombinational repair"/>
    <property type="evidence" value="ECO:0007669"/>
    <property type="project" value="TreeGrafter"/>
</dbReference>
<dbReference type="PANTHER" id="PTHR11070">
    <property type="entry name" value="UVRD / RECB / PCRA DNA HELICASE FAMILY MEMBER"/>
    <property type="match status" value="1"/>
</dbReference>
<dbReference type="EMBL" id="VSSQ01001860">
    <property type="protein sequence ID" value="MPM11655.1"/>
    <property type="molecule type" value="Genomic_DNA"/>
</dbReference>
<dbReference type="GO" id="GO:0004527">
    <property type="term" value="F:exonuclease activity"/>
    <property type="evidence" value="ECO:0007669"/>
    <property type="project" value="UniProtKB-KW"/>
</dbReference>
<dbReference type="InterPro" id="IPR011604">
    <property type="entry name" value="PDDEXK-like_dom_sf"/>
</dbReference>
<dbReference type="GO" id="GO:0016887">
    <property type="term" value="F:ATP hydrolysis activity"/>
    <property type="evidence" value="ECO:0007669"/>
    <property type="project" value="RHEA"/>
</dbReference>
<keyword evidence="4 15" id="KW-0378">Hydrolase</keyword>
<protein>
    <recommendedName>
        <fullName evidence="12">DNA 3'-5' helicase</fullName>
        <ecNumber evidence="12">5.6.2.4</ecNumber>
    </recommendedName>
</protein>
<dbReference type="InterPro" id="IPR000212">
    <property type="entry name" value="DNA_helicase_UvrD/REP"/>
</dbReference>
<dbReference type="Pfam" id="PF13361">
    <property type="entry name" value="UvrD_C"/>
    <property type="match status" value="2"/>
</dbReference>
<dbReference type="Gene3D" id="3.90.320.10">
    <property type="match status" value="1"/>
</dbReference>
<comment type="catalytic activity">
    <reaction evidence="11">
        <text>Couples ATP hydrolysis with the unwinding of duplex DNA by translocating in the 3'-5' direction.</text>
        <dbReference type="EC" id="5.6.2.4"/>
    </reaction>
</comment>
<keyword evidence="7" id="KW-0067">ATP-binding</keyword>
<keyword evidence="1" id="KW-0540">Nuclease</keyword>
<evidence type="ECO:0000256" key="10">
    <source>
        <dbReference type="ARBA" id="ARBA00023235"/>
    </source>
</evidence>
<keyword evidence="10" id="KW-0413">Isomerase</keyword>
<dbReference type="PROSITE" id="PS51217">
    <property type="entry name" value="UVRD_HELICASE_CTER"/>
    <property type="match status" value="1"/>
</dbReference>
<comment type="catalytic activity">
    <reaction evidence="13">
        <text>ATP + H2O = ADP + phosphate + H(+)</text>
        <dbReference type="Rhea" id="RHEA:13065"/>
        <dbReference type="ChEBI" id="CHEBI:15377"/>
        <dbReference type="ChEBI" id="CHEBI:15378"/>
        <dbReference type="ChEBI" id="CHEBI:30616"/>
        <dbReference type="ChEBI" id="CHEBI:43474"/>
        <dbReference type="ChEBI" id="CHEBI:456216"/>
        <dbReference type="EC" id="5.6.2.4"/>
    </reaction>
</comment>
<name>A0A644X690_9ZZZZ</name>
<sequence length="679" mass="77700">MIQLISDKQNVCVVGDDDQSIYQWRGADVQNIITFSKRYQKVAIHQLDINRRSADGIVKTANLLIQKNNPNRLQKLIRDKGIESENGDLYKILFNNQKDEIEWIVGKVHSLIGTEIIEGDKSRKLKYSDIAFLFRSVGNEAKPYIDALKEAGIPVIYSGIGGLFATPEVNTIVKIFEFISNCDNDVEYNDLYINEIHSKLPAQFSIKYDSFKIGIISIQDFTQKQRRISLQGLYASVLSLLGLSDASFHDSDDDVLLYNLGRFSRAISDYEGSREFLTFNSIKDFIWFIRLHAENAYDSGNTDSMAGLVDAVQVLTMHGTKGLGFPVVFMPSHFRQNREPEFGPTLLNTTKFDSNRFLNYPEDERRIYYVALTRSKKYLFVTSAEYKIGGKRRSARSNFFNEIDDKYFITNDILDPTTRKLSEEDGVSEEISLPTSYSELAYYLSCGYDYKMRFIYGFNPGLVPALGFGKQVHNIINLLHKDFEVTKKIPSKSKIAQFIEEHFYLRYASTDLTERFKISALKSLLKYVKMWESDFSLAIKTERPFELEFENSLIAGSIDMIKREEGNEAVLEVIDFKTGKDNNELMHKYELQVQLYTIAAQEALGINTQKALIHFLDADKNSRLNVQTSPDALGTAKEELSFAIQGITKATFNRDARQDKICKSCDWCNLCPKRKGYRA</sequence>
<dbReference type="GO" id="GO:0005524">
    <property type="term" value="F:ATP binding"/>
    <property type="evidence" value="ECO:0007669"/>
    <property type="project" value="UniProtKB-KW"/>
</dbReference>
<evidence type="ECO:0000256" key="2">
    <source>
        <dbReference type="ARBA" id="ARBA00022741"/>
    </source>
</evidence>
<dbReference type="Pfam" id="PF12705">
    <property type="entry name" value="PDDEXK_1"/>
    <property type="match status" value="1"/>
</dbReference>
<evidence type="ECO:0000256" key="6">
    <source>
        <dbReference type="ARBA" id="ARBA00022839"/>
    </source>
</evidence>
<keyword evidence="6" id="KW-0269">Exonuclease</keyword>
<evidence type="ECO:0000256" key="3">
    <source>
        <dbReference type="ARBA" id="ARBA00022763"/>
    </source>
</evidence>
<organism evidence="15">
    <name type="scientific">bioreactor metagenome</name>
    <dbReference type="NCBI Taxonomy" id="1076179"/>
    <lineage>
        <taxon>unclassified sequences</taxon>
        <taxon>metagenomes</taxon>
        <taxon>ecological metagenomes</taxon>
    </lineage>
</organism>
<dbReference type="Pfam" id="PF00580">
    <property type="entry name" value="UvrD-helicase"/>
    <property type="match status" value="1"/>
</dbReference>
<keyword evidence="8" id="KW-0238">DNA-binding</keyword>
<dbReference type="InterPro" id="IPR014016">
    <property type="entry name" value="UvrD-like_ATP-bd"/>
</dbReference>
<dbReference type="InterPro" id="IPR011335">
    <property type="entry name" value="Restrct_endonuc-II-like"/>
</dbReference>
<dbReference type="SUPFAM" id="SSF52980">
    <property type="entry name" value="Restriction endonuclease-like"/>
    <property type="match status" value="1"/>
</dbReference>
<keyword evidence="2" id="KW-0547">Nucleotide-binding</keyword>
<dbReference type="InterPro" id="IPR014017">
    <property type="entry name" value="DNA_helicase_UvrD-like_C"/>
</dbReference>
<evidence type="ECO:0000256" key="1">
    <source>
        <dbReference type="ARBA" id="ARBA00022722"/>
    </source>
</evidence>
<evidence type="ECO:0000256" key="8">
    <source>
        <dbReference type="ARBA" id="ARBA00023125"/>
    </source>
</evidence>
<evidence type="ECO:0000259" key="14">
    <source>
        <dbReference type="PROSITE" id="PS51217"/>
    </source>
</evidence>
<evidence type="ECO:0000256" key="9">
    <source>
        <dbReference type="ARBA" id="ARBA00023204"/>
    </source>
</evidence>
<evidence type="ECO:0000256" key="11">
    <source>
        <dbReference type="ARBA" id="ARBA00034617"/>
    </source>
</evidence>
<comment type="caution">
    <text evidence="15">The sequence shown here is derived from an EMBL/GenBank/DDBJ whole genome shotgun (WGS) entry which is preliminary data.</text>
</comment>
<dbReference type="InterPro" id="IPR027417">
    <property type="entry name" value="P-loop_NTPase"/>
</dbReference>
<gene>
    <name evidence="15" type="primary">rep_14</name>
    <name evidence="15" type="ORF">SDC9_58005</name>
</gene>
<reference evidence="15" key="1">
    <citation type="submission" date="2019-08" db="EMBL/GenBank/DDBJ databases">
        <authorList>
            <person name="Kucharzyk K."/>
            <person name="Murdoch R.W."/>
            <person name="Higgins S."/>
            <person name="Loffler F."/>
        </authorList>
    </citation>
    <scope>NUCLEOTIDE SEQUENCE</scope>
</reference>
<proteinExistence type="predicted"/>
<dbReference type="InterPro" id="IPR038726">
    <property type="entry name" value="PDDEXK_AddAB-type"/>
</dbReference>
<dbReference type="Gene3D" id="1.10.486.10">
    <property type="entry name" value="PCRA, domain 4"/>
    <property type="match status" value="2"/>
</dbReference>
<feature type="domain" description="UvrD-like helicase C-terminal" evidence="14">
    <location>
        <begin position="55"/>
        <end position="322"/>
    </location>
</feature>
<keyword evidence="9" id="KW-0234">DNA repair</keyword>
<dbReference type="EC" id="5.6.2.4" evidence="12"/>